<sequence length="197" mass="22814">MLKNVLALSVIILAILQGPFIYFYTWGLGALFLLGPYILAGFFLSALLLHQIAAKRGRTTKFHVIALVFSITIGATSLFSEAYIEKIDWHLRKNQRKEIIAKLKNGNLKYNPDKSTFYLEKFKYSLISNGGNDIVIQLGAKNQLTVTFFINRGFLDHYSAFVYTNDPDEIKRIENYIRLRVKGDNFKIEKNWYRLNY</sequence>
<dbReference type="AlphaFoldDB" id="A0A1I0T2G3"/>
<keyword evidence="1" id="KW-1133">Transmembrane helix</keyword>
<accession>A0A1I0T2G3</accession>
<dbReference type="STRING" id="332999.SAMN04488511_105196"/>
<name>A0A1I0T2G3_9SPHI</name>
<dbReference type="RefSeq" id="WP_090982168.1">
    <property type="nucleotide sequence ID" value="NZ_FOJM01000005.1"/>
</dbReference>
<evidence type="ECO:0000313" key="2">
    <source>
        <dbReference type="EMBL" id="SFA45931.1"/>
    </source>
</evidence>
<reference evidence="3" key="1">
    <citation type="submission" date="2016-10" db="EMBL/GenBank/DDBJ databases">
        <authorList>
            <person name="Varghese N."/>
            <person name="Submissions S."/>
        </authorList>
    </citation>
    <scope>NUCLEOTIDE SEQUENCE [LARGE SCALE GENOMIC DNA]</scope>
    <source>
        <strain evidence="3">DSM 18130</strain>
    </source>
</reference>
<evidence type="ECO:0000313" key="3">
    <source>
        <dbReference type="Proteomes" id="UP000198836"/>
    </source>
</evidence>
<evidence type="ECO:0000256" key="1">
    <source>
        <dbReference type="SAM" id="Phobius"/>
    </source>
</evidence>
<dbReference type="EMBL" id="FOJM01000005">
    <property type="protein sequence ID" value="SFA45931.1"/>
    <property type="molecule type" value="Genomic_DNA"/>
</dbReference>
<organism evidence="2 3">
    <name type="scientific">Pedobacter suwonensis</name>
    <dbReference type="NCBI Taxonomy" id="332999"/>
    <lineage>
        <taxon>Bacteria</taxon>
        <taxon>Pseudomonadati</taxon>
        <taxon>Bacteroidota</taxon>
        <taxon>Sphingobacteriia</taxon>
        <taxon>Sphingobacteriales</taxon>
        <taxon>Sphingobacteriaceae</taxon>
        <taxon>Pedobacter</taxon>
    </lineage>
</organism>
<proteinExistence type="predicted"/>
<keyword evidence="1" id="KW-0472">Membrane</keyword>
<keyword evidence="1" id="KW-0812">Transmembrane</keyword>
<dbReference type="OrthoDB" id="839184at2"/>
<gene>
    <name evidence="2" type="ORF">SAMN04488511_105196</name>
</gene>
<protein>
    <submittedName>
        <fullName evidence="2">Uncharacterized protein</fullName>
    </submittedName>
</protein>
<feature type="transmembrane region" description="Helical" evidence="1">
    <location>
        <begin position="62"/>
        <end position="84"/>
    </location>
</feature>
<dbReference type="Proteomes" id="UP000198836">
    <property type="component" value="Unassembled WGS sequence"/>
</dbReference>
<keyword evidence="3" id="KW-1185">Reference proteome</keyword>
<feature type="transmembrane region" description="Helical" evidence="1">
    <location>
        <begin position="5"/>
        <end position="24"/>
    </location>
</feature>
<feature type="transmembrane region" description="Helical" evidence="1">
    <location>
        <begin position="30"/>
        <end position="50"/>
    </location>
</feature>